<evidence type="ECO:0000313" key="2">
    <source>
        <dbReference type="Proteomes" id="UP001187415"/>
    </source>
</evidence>
<proteinExistence type="predicted"/>
<dbReference type="EMBL" id="JAUPFM010000020">
    <property type="protein sequence ID" value="KAK2819081.1"/>
    <property type="molecule type" value="Genomic_DNA"/>
</dbReference>
<dbReference type="AlphaFoldDB" id="A0AA88IQU7"/>
<reference evidence="1" key="1">
    <citation type="submission" date="2023-07" db="EMBL/GenBank/DDBJ databases">
        <title>Chromosome-level Genome Assembly of Striped Snakehead (Channa striata).</title>
        <authorList>
            <person name="Liu H."/>
        </authorList>
    </citation>
    <scope>NUCLEOTIDE SEQUENCE</scope>
    <source>
        <strain evidence="1">Gz</strain>
        <tissue evidence="1">Muscle</tissue>
    </source>
</reference>
<comment type="caution">
    <text evidence="1">The sequence shown here is derived from an EMBL/GenBank/DDBJ whole genome shotgun (WGS) entry which is preliminary data.</text>
</comment>
<gene>
    <name evidence="1" type="ORF">Q5P01_024642</name>
</gene>
<name>A0AA88IQU7_CHASR</name>
<evidence type="ECO:0000313" key="1">
    <source>
        <dbReference type="EMBL" id="KAK2819081.1"/>
    </source>
</evidence>
<dbReference type="Proteomes" id="UP001187415">
    <property type="component" value="Unassembled WGS sequence"/>
</dbReference>
<organism evidence="1 2">
    <name type="scientific">Channa striata</name>
    <name type="common">Snakehead murrel</name>
    <name type="synonym">Ophicephalus striatus</name>
    <dbReference type="NCBI Taxonomy" id="64152"/>
    <lineage>
        <taxon>Eukaryota</taxon>
        <taxon>Metazoa</taxon>
        <taxon>Chordata</taxon>
        <taxon>Craniata</taxon>
        <taxon>Vertebrata</taxon>
        <taxon>Euteleostomi</taxon>
        <taxon>Actinopterygii</taxon>
        <taxon>Neopterygii</taxon>
        <taxon>Teleostei</taxon>
        <taxon>Neoteleostei</taxon>
        <taxon>Acanthomorphata</taxon>
        <taxon>Anabantaria</taxon>
        <taxon>Anabantiformes</taxon>
        <taxon>Channoidei</taxon>
        <taxon>Channidae</taxon>
        <taxon>Channa</taxon>
    </lineage>
</organism>
<protein>
    <submittedName>
        <fullName evidence="1">Uncharacterized protein</fullName>
    </submittedName>
</protein>
<accession>A0AA88IQU7</accession>
<sequence>MPRTHDELKKKRGDAGECYSSWAVVGRALVMGVANNKRNVLFPFYRHEQVLTTDNCNVWMYPCSSAVTVAQWLSAQTA</sequence>
<keyword evidence="2" id="KW-1185">Reference proteome</keyword>